<evidence type="ECO:0000259" key="3">
    <source>
        <dbReference type="Pfam" id="PF13369"/>
    </source>
</evidence>
<organism evidence="4 5">
    <name type="scientific">Prosthecobacter dejongeii</name>
    <dbReference type="NCBI Taxonomy" id="48465"/>
    <lineage>
        <taxon>Bacteria</taxon>
        <taxon>Pseudomonadati</taxon>
        <taxon>Verrucomicrobiota</taxon>
        <taxon>Verrucomicrobiia</taxon>
        <taxon>Verrucomicrobiales</taxon>
        <taxon>Verrucomicrobiaceae</taxon>
        <taxon>Prosthecobacter</taxon>
    </lineage>
</organism>
<dbReference type="Pfam" id="PF13365">
    <property type="entry name" value="Trypsin_2"/>
    <property type="match status" value="1"/>
</dbReference>
<dbReference type="SUPFAM" id="SSF50494">
    <property type="entry name" value="Trypsin-like serine proteases"/>
    <property type="match status" value="1"/>
</dbReference>
<dbReference type="RefSeq" id="WP_184209827.1">
    <property type="nucleotide sequence ID" value="NZ_JACHIF010000006.1"/>
</dbReference>
<protein>
    <submittedName>
        <fullName evidence="4">Regulator of sirC expression with transglutaminase-like and TPR domain</fullName>
    </submittedName>
</protein>
<dbReference type="Gene3D" id="2.60.120.560">
    <property type="entry name" value="Exo-inulinase, domain 1"/>
    <property type="match status" value="1"/>
</dbReference>
<dbReference type="InterPro" id="IPR001940">
    <property type="entry name" value="Peptidase_S1C"/>
</dbReference>
<dbReference type="PRINTS" id="PR00834">
    <property type="entry name" value="PROTEASES2C"/>
</dbReference>
<comment type="caution">
    <text evidence="4">The sequence shown here is derived from an EMBL/GenBank/DDBJ whole genome shotgun (WGS) entry which is preliminary data.</text>
</comment>
<dbReference type="GO" id="GO:0004252">
    <property type="term" value="F:serine-type endopeptidase activity"/>
    <property type="evidence" value="ECO:0007669"/>
    <property type="project" value="InterPro"/>
</dbReference>
<dbReference type="Pfam" id="PF13369">
    <property type="entry name" value="Transglut_core2"/>
    <property type="match status" value="1"/>
</dbReference>
<dbReference type="PANTHER" id="PTHR22939">
    <property type="entry name" value="SERINE PROTEASE FAMILY S1C HTRA-RELATED"/>
    <property type="match status" value="1"/>
</dbReference>
<dbReference type="InterPro" id="IPR009003">
    <property type="entry name" value="Peptidase_S1_PA"/>
</dbReference>
<reference evidence="4 5" key="1">
    <citation type="submission" date="2020-08" db="EMBL/GenBank/DDBJ databases">
        <title>Genomic Encyclopedia of Type Strains, Phase IV (KMG-IV): sequencing the most valuable type-strain genomes for metagenomic binning, comparative biology and taxonomic classification.</title>
        <authorList>
            <person name="Goeker M."/>
        </authorList>
    </citation>
    <scope>NUCLEOTIDE SEQUENCE [LARGE SCALE GENOMIC DNA]</scope>
    <source>
        <strain evidence="4 5">DSM 12251</strain>
    </source>
</reference>
<gene>
    <name evidence="4" type="ORF">HNQ64_003007</name>
</gene>
<evidence type="ECO:0000256" key="2">
    <source>
        <dbReference type="SAM" id="SignalP"/>
    </source>
</evidence>
<evidence type="ECO:0000256" key="1">
    <source>
        <dbReference type="ARBA" id="ARBA00007100"/>
    </source>
</evidence>
<keyword evidence="5" id="KW-1185">Reference proteome</keyword>
<feature type="domain" description="Protein SirB1 N-terminal" evidence="3">
    <location>
        <begin position="497"/>
        <end position="647"/>
    </location>
</feature>
<comment type="similarity">
    <text evidence="1">Belongs to the UPF0162 family.</text>
</comment>
<dbReference type="InterPro" id="IPR032698">
    <property type="entry name" value="SirB1_N"/>
</dbReference>
<sequence>MRTLFCLLLLAPAVLGAAPSAKSVEAIAAEAKRSVVKVLQSGREGMDGLGAGFVVSEDGLIATNLHVIGEARRLEVEMANGEKHEVVEVTATDAHWDLALLRIAKKGLKPLTLADSETIQQGQPIVAMGNPQGLAFSVVDGVVSEFPDVVNDIPMIRLALPIEKGNSGGPLLDRQGRVLGILTMKSAVTENLGFAMPVNELKRLIEKPNPVPMARWLTIGVLNPKLWTPLLGARWTQHAGIIQASTPGTGFGGRSLCLWAPEQPGETFEVAAHVKLGDESGAAGLVFCSDGADAHYGFYPSAGKLRLTRFEGPDVYSWTILADVPTEAYRPGQWNLLRVRVEPEQITCWVNDQRVLVQQDSGLRGGYAGLCKFRNTEAEFRGFRLGADLSQKPVPEEVATTIKAALQTFAQSTGVKSKTLQQLLDQPEASRLLLAEKRRQLELEAAALAELEQDLHRHAVTRELVKELAKPEEQTDLIRATLLLARHDNPEVDVAQYLQSFNRMVDDLKQDPEILQGTLPAVKRLNRYLFEEGGFHGSRHDYGNKSNSYMNELLDDREGLPITLSVLYMELASRLGVKGVHGIPLPGRFMVGYREGPEGELQLLDVFERGKKLTVMQAAMELTERGEFAEESLEPAKKRDIVLRMLNNLLSSTLDDAASIKETMPYLDLSIALDPDAAVQRINRAQMKQRLGLKKEAAEDVRWLTEHYPEGAPEEMRDQLQDWLQSLE</sequence>
<feature type="signal peptide" evidence="2">
    <location>
        <begin position="1"/>
        <end position="17"/>
    </location>
</feature>
<dbReference type="EMBL" id="JACHIF010000006">
    <property type="protein sequence ID" value="MBB5038742.1"/>
    <property type="molecule type" value="Genomic_DNA"/>
</dbReference>
<dbReference type="Gene3D" id="2.40.10.120">
    <property type="match status" value="1"/>
</dbReference>
<dbReference type="PANTHER" id="PTHR22939:SF129">
    <property type="entry name" value="SERINE PROTEASE HTRA2, MITOCHONDRIAL"/>
    <property type="match status" value="1"/>
</dbReference>
<name>A0A7W7YMJ9_9BACT</name>
<dbReference type="Proteomes" id="UP000534294">
    <property type="component" value="Unassembled WGS sequence"/>
</dbReference>
<feature type="chain" id="PRO_5030846195" evidence="2">
    <location>
        <begin position="18"/>
        <end position="728"/>
    </location>
</feature>
<accession>A0A7W7YMJ9</accession>
<evidence type="ECO:0000313" key="5">
    <source>
        <dbReference type="Proteomes" id="UP000534294"/>
    </source>
</evidence>
<proteinExistence type="inferred from homology"/>
<dbReference type="AlphaFoldDB" id="A0A7W7YMJ9"/>
<keyword evidence="2" id="KW-0732">Signal</keyword>
<dbReference type="GO" id="GO:0006508">
    <property type="term" value="P:proteolysis"/>
    <property type="evidence" value="ECO:0007669"/>
    <property type="project" value="InterPro"/>
</dbReference>
<evidence type="ECO:0000313" key="4">
    <source>
        <dbReference type="EMBL" id="MBB5038742.1"/>
    </source>
</evidence>